<protein>
    <submittedName>
        <fullName evidence="3">Uncharacterized protein</fullName>
    </submittedName>
</protein>
<evidence type="ECO:0000313" key="3">
    <source>
        <dbReference type="EMBL" id="KAG8459151.1"/>
    </source>
</evidence>
<feature type="compositionally biased region" description="Pro residues" evidence="2">
    <location>
        <begin position="754"/>
        <end position="769"/>
    </location>
</feature>
<evidence type="ECO:0000313" key="4">
    <source>
        <dbReference type="Proteomes" id="UP000751190"/>
    </source>
</evidence>
<name>A0A8J5X611_DIALT</name>
<accession>A0A8J5X611</accession>
<comment type="caution">
    <text evidence="3">The sequence shown here is derived from an EMBL/GenBank/DDBJ whole genome shotgun (WGS) entry which is preliminary data.</text>
</comment>
<sequence>MAALEVQVLELLEAGKNGRGAKLRQVDATLRAFVPHARAAALASALGAVGIGERRALLELAAGAVASAPSGAAPAAAQAAALRLLHALAAISAVFAHPTRVWRALADRVALLVVGTPTAGGLPHQPSVGRRARLLAMSLLPTLLAHAGGLGRLIAPARALLDELVGTLVAIDHVAHTRTPPAARRASVANVDAGVEADLALSLLARCLEGNLPAIEHVRVHADGAALQAALLRTVEADAPAPPRLSNSTDRPAASSHRCSASPPRDAGVAFAGVASARLPELQTGAARLSLGRFVGAIACLTALALHDPVGVALFAAGRNLQLLLPALWSALLLPLVPPALDGSDAAPDARRATDGADAHADMDADLLGSGAVRGTRATGPIAEAAVALGAGAAALARAWTSTGVLRDLLATSEEARTALVGHARLHEMVDRALHAVCDAAPSAAAGGDGEGRSALCAPLLAALADAAALPRVRELVGEALAPEPRGSSPLLGGLVRAALGWRSSPLALAAAAAVADGGECDSGGERDSDGFVATPSPLPAPALSPPLAGASPRTTPGASVPAAPQSPGAVQGAAWGWRASERNGALGSTSSGSVLRLLRLVVSARPYLADGLLNGPCAQQLVTAAAAAVWPAPSSEPAGAAIVSRADAPTAAAFLRALTLSPAARAALCLRLPAAWREAALHAHAAAATELADGGVGATHLLATVLALSAHEEGGVQDGAAGVRGRLSGGREEGEGDSGRAPFRAMPSLDDASPPPPPSPSSLPPPINQPSSLRALAHDRQVARLAASLLASARSRDSVSQGLLLVVGALGGPAGYRSALRDGATLHCLSDALRAHAAARQRAALAAALAAEGSAFSTSALLVPIDGRDGARQSVGAPTAAAARAVGGARARSSARAPHSASWAVRPRAQASLATPDAAQASVRARAAALSKRIAEHGGVLSPDGEAFASAAAGADGARAPPALSASGLVAAAAAGDIAAHAAARRAAGVDGDRPGSTPAAVVAAAAAAAALAESRRAYSAQIAQLVSHVETSQGTAARRAAEADRAREAAARAERERGEALAAAERAHAAARRAAADAERMRADGARDADAAARAHDDVATAREQLAALTTDAASVRAALEDTSRALADARARAKAASFELQRERERADVAEQAVRALADEREEAVGAARDARREAATLGQLARDAEARADRESRQLSAAVDAARVRAERERTSAEQATAERDALRAEARVLREDCAALRAALADLSQAARAREAEAADARAHAAAAQRELDEARSAAATVGALADERARALHELTRRQREHTQGLTSALASLSQQLHGADLGVDLAGLGMSGSPARGGATEAEAIIRTERAEAALLQRAADATAEIRRLSGEGGASPLRGPVSARKLPSGSAGGTTRPMPQPSAARLY</sequence>
<feature type="region of interest" description="Disordered" evidence="2">
    <location>
        <begin position="519"/>
        <end position="567"/>
    </location>
</feature>
<feature type="region of interest" description="Disordered" evidence="2">
    <location>
        <begin position="1032"/>
        <end position="1060"/>
    </location>
</feature>
<reference evidence="3" key="1">
    <citation type="submission" date="2021-05" db="EMBL/GenBank/DDBJ databases">
        <title>The genome of the haptophyte Pavlova lutheri (Diacronema luteri, Pavlovales) - a model for lipid biosynthesis in eukaryotic algae.</title>
        <authorList>
            <person name="Hulatt C.J."/>
            <person name="Posewitz M.C."/>
        </authorList>
    </citation>
    <scope>NUCLEOTIDE SEQUENCE</scope>
    <source>
        <strain evidence="3">NIVA-4/92</strain>
    </source>
</reference>
<gene>
    <name evidence="3" type="ORF">KFE25_002558</name>
</gene>
<feature type="region of interest" description="Disordered" evidence="2">
    <location>
        <begin position="1373"/>
        <end position="1411"/>
    </location>
</feature>
<keyword evidence="4" id="KW-1185">Reference proteome</keyword>
<organism evidence="3 4">
    <name type="scientific">Diacronema lutheri</name>
    <name type="common">Unicellular marine alga</name>
    <name type="synonym">Monochrysis lutheri</name>
    <dbReference type="NCBI Taxonomy" id="2081491"/>
    <lineage>
        <taxon>Eukaryota</taxon>
        <taxon>Haptista</taxon>
        <taxon>Haptophyta</taxon>
        <taxon>Pavlovophyceae</taxon>
        <taxon>Pavlovales</taxon>
        <taxon>Pavlovaceae</taxon>
        <taxon>Diacronema</taxon>
    </lineage>
</organism>
<dbReference type="OMA" id="HELDDND"/>
<evidence type="ECO:0000256" key="1">
    <source>
        <dbReference type="SAM" id="Coils"/>
    </source>
</evidence>
<feature type="region of interest" description="Disordered" evidence="2">
    <location>
        <begin position="240"/>
        <end position="262"/>
    </location>
</feature>
<feature type="region of interest" description="Disordered" evidence="2">
    <location>
        <begin position="718"/>
        <end position="772"/>
    </location>
</feature>
<dbReference type="EMBL" id="JAGTXO010000044">
    <property type="protein sequence ID" value="KAG8459151.1"/>
    <property type="molecule type" value="Genomic_DNA"/>
</dbReference>
<evidence type="ECO:0000256" key="2">
    <source>
        <dbReference type="SAM" id="MobiDB-lite"/>
    </source>
</evidence>
<proteinExistence type="predicted"/>
<feature type="compositionally biased region" description="Basic and acidic residues" evidence="2">
    <location>
        <begin position="1041"/>
        <end position="1060"/>
    </location>
</feature>
<feature type="coiled-coil region" evidence="1">
    <location>
        <begin position="1129"/>
        <end position="1279"/>
    </location>
</feature>
<keyword evidence="1" id="KW-0175">Coiled coil</keyword>
<dbReference type="Proteomes" id="UP000751190">
    <property type="component" value="Unassembled WGS sequence"/>
</dbReference>